<reference evidence="1 2" key="1">
    <citation type="submission" date="2016-01" db="EMBL/GenBank/DDBJ databases">
        <title>Whole genome sequencing of Myroides marinus L41.</title>
        <authorList>
            <person name="Hong K.W."/>
        </authorList>
    </citation>
    <scope>NUCLEOTIDE SEQUENCE [LARGE SCALE GENOMIC DNA]</scope>
    <source>
        <strain evidence="1 2">L41</strain>
    </source>
</reference>
<dbReference type="Proteomes" id="UP000076630">
    <property type="component" value="Unassembled WGS sequence"/>
</dbReference>
<dbReference type="RefSeq" id="WP_038986023.1">
    <property type="nucleotide sequence ID" value="NZ_JWJO01000019.1"/>
</dbReference>
<dbReference type="AlphaFoldDB" id="A0A163WNW5"/>
<evidence type="ECO:0000313" key="2">
    <source>
        <dbReference type="Proteomes" id="UP000076630"/>
    </source>
</evidence>
<keyword evidence="2" id="KW-1185">Reference proteome</keyword>
<evidence type="ECO:0000313" key="1">
    <source>
        <dbReference type="EMBL" id="KZE76610.1"/>
    </source>
</evidence>
<organism evidence="1 2">
    <name type="scientific">Myroides marinus</name>
    <dbReference type="NCBI Taxonomy" id="703342"/>
    <lineage>
        <taxon>Bacteria</taxon>
        <taxon>Pseudomonadati</taxon>
        <taxon>Bacteroidota</taxon>
        <taxon>Flavobacteriia</taxon>
        <taxon>Flavobacteriales</taxon>
        <taxon>Flavobacteriaceae</taxon>
        <taxon>Myroides</taxon>
    </lineage>
</organism>
<proteinExistence type="predicted"/>
<protein>
    <submittedName>
        <fullName evidence="1">Uncharacterized protein</fullName>
    </submittedName>
</protein>
<dbReference type="EMBL" id="LQNU01000076">
    <property type="protein sequence ID" value="KZE76610.1"/>
    <property type="molecule type" value="Genomic_DNA"/>
</dbReference>
<comment type="caution">
    <text evidence="1">The sequence shown here is derived from an EMBL/GenBank/DDBJ whole genome shotgun (WGS) entry which is preliminary data.</text>
</comment>
<name>A0A163WNW5_9FLAO</name>
<gene>
    <name evidence="1" type="ORF">AV926_15830</name>
</gene>
<sequence length="85" mass="9796">MKYVFLVITGLAAMFMFCGSKEGTSIKETGFYRARDIRGSEIFDYYKYGVLRGNHDAEDPYFECKFNDVASVDLESFLTAFKEED</sequence>
<accession>A0A163WNW5</accession>